<name>A0A9P6J6R6_9FUNG</name>
<dbReference type="OrthoDB" id="3512845at2759"/>
<dbReference type="AlphaFoldDB" id="A0A9P6J6R6"/>
<dbReference type="InterPro" id="IPR027417">
    <property type="entry name" value="P-loop_NTPase"/>
</dbReference>
<gene>
    <name evidence="2" type="ORF">BGZ65_001486</name>
</gene>
<feature type="region of interest" description="Disordered" evidence="1">
    <location>
        <begin position="195"/>
        <end position="216"/>
    </location>
</feature>
<dbReference type="GO" id="GO:0046403">
    <property type="term" value="F:polynucleotide 3'-phosphatase activity"/>
    <property type="evidence" value="ECO:0007669"/>
    <property type="project" value="TreeGrafter"/>
</dbReference>
<feature type="compositionally biased region" description="Basic and acidic residues" evidence="1">
    <location>
        <begin position="250"/>
        <end position="261"/>
    </location>
</feature>
<organism evidence="2 3">
    <name type="scientific">Modicella reniformis</name>
    <dbReference type="NCBI Taxonomy" id="1440133"/>
    <lineage>
        <taxon>Eukaryota</taxon>
        <taxon>Fungi</taxon>
        <taxon>Fungi incertae sedis</taxon>
        <taxon>Mucoromycota</taxon>
        <taxon>Mortierellomycotina</taxon>
        <taxon>Mortierellomycetes</taxon>
        <taxon>Mortierellales</taxon>
        <taxon>Mortierellaceae</taxon>
        <taxon>Modicella</taxon>
    </lineage>
</organism>
<evidence type="ECO:0000313" key="2">
    <source>
        <dbReference type="EMBL" id="KAF9963660.1"/>
    </source>
</evidence>
<comment type="caution">
    <text evidence="2">The sequence shown here is derived from an EMBL/GenBank/DDBJ whole genome shotgun (WGS) entry which is preliminary data.</text>
</comment>
<dbReference type="PANTHER" id="PTHR12083:SF9">
    <property type="entry name" value="BIFUNCTIONAL POLYNUCLEOTIDE PHOSPHATASE_KINASE"/>
    <property type="match status" value="1"/>
</dbReference>
<dbReference type="SUPFAM" id="SSF52540">
    <property type="entry name" value="P-loop containing nucleoside triphosphate hydrolases"/>
    <property type="match status" value="1"/>
</dbReference>
<keyword evidence="3" id="KW-1185">Reference proteome</keyword>
<protein>
    <submittedName>
        <fullName evidence="2">Uncharacterized protein</fullName>
    </submittedName>
</protein>
<accession>A0A9P6J6R6</accession>
<evidence type="ECO:0000313" key="3">
    <source>
        <dbReference type="Proteomes" id="UP000749646"/>
    </source>
</evidence>
<feature type="compositionally biased region" description="Acidic residues" evidence="1">
    <location>
        <begin position="271"/>
        <end position="280"/>
    </location>
</feature>
<dbReference type="GO" id="GO:0046404">
    <property type="term" value="F:ATP-dependent polydeoxyribonucleotide 5'-hydroxyl-kinase activity"/>
    <property type="evidence" value="ECO:0007669"/>
    <property type="project" value="TreeGrafter"/>
</dbReference>
<dbReference type="GO" id="GO:0003690">
    <property type="term" value="F:double-stranded DNA binding"/>
    <property type="evidence" value="ECO:0007669"/>
    <property type="project" value="TreeGrafter"/>
</dbReference>
<dbReference type="Proteomes" id="UP000749646">
    <property type="component" value="Unassembled WGS sequence"/>
</dbReference>
<dbReference type="Pfam" id="PF13671">
    <property type="entry name" value="AAA_33"/>
    <property type="match status" value="1"/>
</dbReference>
<feature type="region of interest" description="Disordered" evidence="1">
    <location>
        <begin position="250"/>
        <end position="280"/>
    </location>
</feature>
<dbReference type="GO" id="GO:0006281">
    <property type="term" value="P:DNA repair"/>
    <property type="evidence" value="ECO:0007669"/>
    <property type="project" value="TreeGrafter"/>
</dbReference>
<dbReference type="PANTHER" id="PTHR12083">
    <property type="entry name" value="BIFUNCTIONAL POLYNUCLEOTIDE PHOSPHATASE/KINASE"/>
    <property type="match status" value="1"/>
</dbReference>
<dbReference type="Gene3D" id="3.40.50.300">
    <property type="entry name" value="P-loop containing nucleotide triphosphate hydrolases"/>
    <property type="match status" value="1"/>
</dbReference>
<proteinExistence type="predicted"/>
<evidence type="ECO:0000256" key="1">
    <source>
        <dbReference type="SAM" id="MobiDB-lite"/>
    </source>
</evidence>
<sequence length="280" mass="32222">MSTTAVQRLLLLVGAPGSGKSTFSKALTRVYPEYVRISQDDLGDRHACEAIAMSALQVKDRTQSVVIDRCNFDQKQRKTWVKLAKQLNVEEIDVIIMDTEFHQCKKRILNRTNHPTRVDGAHGVEILYKFLGMLTLPTYFEGFSKIMKLAPQPTPDYSDETVREILQRLDMVEKPENLQVPRWQKEDYYFKTQRHHNEKAAQQNRGSHSNKGLRVDNEDFTVMRHPEQKWESSAAHSPRFGATPLTGWRAREAAKRQKQEQEQAVANPVDILDESNGDME</sequence>
<feature type="compositionally biased region" description="Polar residues" evidence="1">
    <location>
        <begin position="200"/>
        <end position="210"/>
    </location>
</feature>
<reference evidence="2" key="1">
    <citation type="journal article" date="2020" name="Fungal Divers.">
        <title>Resolving the Mortierellaceae phylogeny through synthesis of multi-gene phylogenetics and phylogenomics.</title>
        <authorList>
            <person name="Vandepol N."/>
            <person name="Liber J."/>
            <person name="Desiro A."/>
            <person name="Na H."/>
            <person name="Kennedy M."/>
            <person name="Barry K."/>
            <person name="Grigoriev I.V."/>
            <person name="Miller A.N."/>
            <person name="O'Donnell K."/>
            <person name="Stajich J.E."/>
            <person name="Bonito G."/>
        </authorList>
    </citation>
    <scope>NUCLEOTIDE SEQUENCE</scope>
    <source>
        <strain evidence="2">MES-2147</strain>
    </source>
</reference>
<dbReference type="EMBL" id="JAAAHW010006272">
    <property type="protein sequence ID" value="KAF9963660.1"/>
    <property type="molecule type" value="Genomic_DNA"/>
</dbReference>